<dbReference type="OrthoDB" id="10250730at2759"/>
<dbReference type="EMBL" id="JABBWG010000258">
    <property type="protein sequence ID" value="KAG1796512.1"/>
    <property type="molecule type" value="Genomic_DNA"/>
</dbReference>
<evidence type="ECO:0000313" key="1">
    <source>
        <dbReference type="EMBL" id="KAG1796512.1"/>
    </source>
</evidence>
<keyword evidence="2" id="KW-1185">Reference proteome</keyword>
<name>A0A9P7AWX2_9AGAM</name>
<proteinExistence type="predicted"/>
<dbReference type="AlphaFoldDB" id="A0A9P7AWX2"/>
<comment type="caution">
    <text evidence="1">The sequence shown here is derived from an EMBL/GenBank/DDBJ whole genome shotgun (WGS) entry which is preliminary data.</text>
</comment>
<protein>
    <submittedName>
        <fullName evidence="1">Uncharacterized protein</fullName>
    </submittedName>
</protein>
<evidence type="ECO:0000313" key="2">
    <source>
        <dbReference type="Proteomes" id="UP000807769"/>
    </source>
</evidence>
<dbReference type="RefSeq" id="XP_041185363.1">
    <property type="nucleotide sequence ID" value="XM_041337443.1"/>
</dbReference>
<organism evidence="1 2">
    <name type="scientific">Suillus subaureus</name>
    <dbReference type="NCBI Taxonomy" id="48587"/>
    <lineage>
        <taxon>Eukaryota</taxon>
        <taxon>Fungi</taxon>
        <taxon>Dikarya</taxon>
        <taxon>Basidiomycota</taxon>
        <taxon>Agaricomycotina</taxon>
        <taxon>Agaricomycetes</taxon>
        <taxon>Agaricomycetidae</taxon>
        <taxon>Boletales</taxon>
        <taxon>Suillineae</taxon>
        <taxon>Suillaceae</taxon>
        <taxon>Suillus</taxon>
    </lineage>
</organism>
<accession>A0A9P7AWX2</accession>
<reference evidence="1" key="1">
    <citation type="journal article" date="2020" name="New Phytol.">
        <title>Comparative genomics reveals dynamic genome evolution in host specialist ectomycorrhizal fungi.</title>
        <authorList>
            <person name="Lofgren L.A."/>
            <person name="Nguyen N.H."/>
            <person name="Vilgalys R."/>
            <person name="Ruytinx J."/>
            <person name="Liao H.L."/>
            <person name="Branco S."/>
            <person name="Kuo A."/>
            <person name="LaButti K."/>
            <person name="Lipzen A."/>
            <person name="Andreopoulos W."/>
            <person name="Pangilinan J."/>
            <person name="Riley R."/>
            <person name="Hundley H."/>
            <person name="Na H."/>
            <person name="Barry K."/>
            <person name="Grigoriev I.V."/>
            <person name="Stajich J.E."/>
            <person name="Kennedy P.G."/>
        </authorList>
    </citation>
    <scope>NUCLEOTIDE SEQUENCE</scope>
    <source>
        <strain evidence="1">MN1</strain>
    </source>
</reference>
<gene>
    <name evidence="1" type="ORF">BJ212DRAFT_1408144</name>
</gene>
<dbReference type="GeneID" id="64631459"/>
<sequence length="63" mass="6762">MDAHSLPPPFDEQAYTYVSALEAGHLNVSLSLMAADQSDDPIIFPSLAFLLRHSKAISGLCST</sequence>
<dbReference type="Proteomes" id="UP000807769">
    <property type="component" value="Unassembled WGS sequence"/>
</dbReference>